<comment type="caution">
    <text evidence="2">The sequence shown here is derived from an EMBL/GenBank/DDBJ whole genome shotgun (WGS) entry which is preliminary data.</text>
</comment>
<dbReference type="SUPFAM" id="SSF52540">
    <property type="entry name" value="P-loop containing nucleoside triphosphate hydrolases"/>
    <property type="match status" value="1"/>
</dbReference>
<dbReference type="EMBL" id="JBHSBU010000001">
    <property type="protein sequence ID" value="MFC4160446.1"/>
    <property type="molecule type" value="Genomic_DNA"/>
</dbReference>
<reference evidence="3" key="1">
    <citation type="journal article" date="2019" name="Int. J. Syst. Evol. Microbiol.">
        <title>The Global Catalogue of Microorganisms (GCM) 10K type strain sequencing project: providing services to taxonomists for standard genome sequencing and annotation.</title>
        <authorList>
            <consortium name="The Broad Institute Genomics Platform"/>
            <consortium name="The Broad Institute Genome Sequencing Center for Infectious Disease"/>
            <person name="Wu L."/>
            <person name="Ma J."/>
        </authorList>
    </citation>
    <scope>NUCLEOTIDE SEQUENCE [LARGE SCALE GENOMIC DNA]</scope>
    <source>
        <strain evidence="3">LMG 29894</strain>
    </source>
</reference>
<organism evidence="2 3">
    <name type="scientific">Chitinimonas lacunae</name>
    <dbReference type="NCBI Taxonomy" id="1963018"/>
    <lineage>
        <taxon>Bacteria</taxon>
        <taxon>Pseudomonadati</taxon>
        <taxon>Pseudomonadota</taxon>
        <taxon>Betaproteobacteria</taxon>
        <taxon>Neisseriales</taxon>
        <taxon>Chitinibacteraceae</taxon>
        <taxon>Chitinimonas</taxon>
    </lineage>
</organism>
<dbReference type="Pfam" id="PF07728">
    <property type="entry name" value="AAA_5"/>
    <property type="match status" value="1"/>
</dbReference>
<evidence type="ECO:0000313" key="2">
    <source>
        <dbReference type="EMBL" id="MFC4160446.1"/>
    </source>
</evidence>
<dbReference type="PANTHER" id="PTHR37291:SF1">
    <property type="entry name" value="TYPE IV METHYL-DIRECTED RESTRICTION ENZYME ECOKMCRB SUBUNIT"/>
    <property type="match status" value="1"/>
</dbReference>
<feature type="domain" description="AAA+ ATPase" evidence="1">
    <location>
        <begin position="529"/>
        <end position="692"/>
    </location>
</feature>
<gene>
    <name evidence="2" type="ORF">ACFOW7_13975</name>
</gene>
<dbReference type="InterPro" id="IPR052934">
    <property type="entry name" value="Methyl-DNA_Rec/Restrict_Enz"/>
</dbReference>
<dbReference type="RefSeq" id="WP_378165283.1">
    <property type="nucleotide sequence ID" value="NZ_JBHSBU010000001.1"/>
</dbReference>
<dbReference type="InterPro" id="IPR003593">
    <property type="entry name" value="AAA+_ATPase"/>
</dbReference>
<proteinExistence type="predicted"/>
<dbReference type="CDD" id="cd00009">
    <property type="entry name" value="AAA"/>
    <property type="match status" value="1"/>
</dbReference>
<dbReference type="SMART" id="SM00382">
    <property type="entry name" value="AAA"/>
    <property type="match status" value="1"/>
</dbReference>
<dbReference type="PANTHER" id="PTHR37291">
    <property type="entry name" value="5-METHYLCYTOSINE-SPECIFIC RESTRICTION ENZYME B"/>
    <property type="match status" value="1"/>
</dbReference>
<dbReference type="Proteomes" id="UP001595791">
    <property type="component" value="Unassembled WGS sequence"/>
</dbReference>
<sequence length="792" mass="89544">MSRYCPHLDPTALLAAAAHWRQIALVDEGSLFSRERLWQPELMAALLDRLGEPPALDPPDFAAELRRRLADTPRLARLAAEALWLLQLAPNNLSPRRKRRLVTELWSVAGTALPSDAPALSDATLVGVASAGPGFNRQQQRELVFLLRALLAWRGLAPAQRAQLLTRPWEYARWLQDQPGAARSQFRHMWLYLLFPDYFERLFSVHDRRAIASAFGETVDGADPVALDQALYAIRQRLEQEYASVELDFHLQPLKRRWKPEPATPDEGGLTVRHIEQALVEIEQGEATPGRHERYELIHDGRRYPPQQVVALAWRQAGLPAEAERSLAATERLRQLGFDCVRRQLLPELLDRFLRQAHHGEPLTSPIRDYRGLRLRAERSSERIAALAFLGPGQGHINGLYPVLLHYPGAPELLLLAYQAGVGTGSWSNLWQAPTVRDCLRRYDQRPAGRYAEAPVAALFELPDGLDLDQLMLTLERMIDVYKRSLSAPEREIERHSPEAEPPYTLDEACDGLFIERADFAVLLTRLRRRKNLVLQGPPGVGKTFFARRLAYALLGSRSRDRVTMVQFHPNYAYEDFIQGYRPGAAGFELRSGPFVELCRRALADPGRDYVLIIDELNRANPGKVLGELLMLIEADKRDAEWGLPLAYAASPAERFHVPPNLYLIGLMNTADRSLALVDYALRRRFAFVDLAPGFATEAFRDHLARQGVAAALIERIVTRLTQLNAEIAADRANLGPGFCIGHSFFANVPAGSAGDDWYREVISADILPLLREYWFDAPERVERWERRLLEP</sequence>
<dbReference type="Gene3D" id="3.40.50.300">
    <property type="entry name" value="P-loop containing nucleotide triphosphate hydrolases"/>
    <property type="match status" value="1"/>
</dbReference>
<evidence type="ECO:0000313" key="3">
    <source>
        <dbReference type="Proteomes" id="UP001595791"/>
    </source>
</evidence>
<evidence type="ECO:0000259" key="1">
    <source>
        <dbReference type="SMART" id="SM00382"/>
    </source>
</evidence>
<keyword evidence="3" id="KW-1185">Reference proteome</keyword>
<name>A0ABV8MSX8_9NEIS</name>
<accession>A0ABV8MSX8</accession>
<dbReference type="InterPro" id="IPR011704">
    <property type="entry name" value="ATPase_dyneun-rel_AAA"/>
</dbReference>
<dbReference type="InterPro" id="IPR027417">
    <property type="entry name" value="P-loop_NTPase"/>
</dbReference>
<protein>
    <submittedName>
        <fullName evidence="2">AAA family ATPase</fullName>
    </submittedName>
</protein>